<feature type="compositionally biased region" description="Basic and acidic residues" evidence="6">
    <location>
        <begin position="433"/>
        <end position="445"/>
    </location>
</feature>
<dbReference type="GO" id="GO:0003723">
    <property type="term" value="F:RNA binding"/>
    <property type="evidence" value="ECO:0007669"/>
    <property type="project" value="InterPro"/>
</dbReference>
<evidence type="ECO:0000313" key="9">
    <source>
        <dbReference type="Proteomes" id="UP001168146"/>
    </source>
</evidence>
<evidence type="ECO:0000256" key="1">
    <source>
        <dbReference type="ARBA" id="ARBA00001166"/>
    </source>
</evidence>
<comment type="caution">
    <text evidence="8">The sequence shown here is derived from an EMBL/GenBank/DDBJ whole genome shotgun (WGS) entry which is preliminary data.</text>
</comment>
<dbReference type="GO" id="GO:1990481">
    <property type="term" value="P:mRNA pseudouridine synthesis"/>
    <property type="evidence" value="ECO:0007669"/>
    <property type="project" value="TreeGrafter"/>
</dbReference>
<comment type="similarity">
    <text evidence="2">Belongs to the pseudouridine synthase TruB family.</text>
</comment>
<feature type="region of interest" description="Disordered" evidence="6">
    <location>
        <begin position="433"/>
        <end position="476"/>
    </location>
</feature>
<dbReference type="Pfam" id="PF01509">
    <property type="entry name" value="TruB_N"/>
    <property type="match status" value="1"/>
</dbReference>
<evidence type="ECO:0000256" key="3">
    <source>
        <dbReference type="ARBA" id="ARBA00012787"/>
    </source>
</evidence>
<dbReference type="GO" id="GO:0160148">
    <property type="term" value="F:tRNA pseudouridine(55) synthase activity"/>
    <property type="evidence" value="ECO:0007669"/>
    <property type="project" value="UniProtKB-EC"/>
</dbReference>
<gene>
    <name evidence="8" type="primary">PUS4_1</name>
    <name evidence="8" type="ORF">LTR82_005779</name>
</gene>
<dbReference type="Gene3D" id="3.30.2350.10">
    <property type="entry name" value="Pseudouridine synthase"/>
    <property type="match status" value="1"/>
</dbReference>
<sequence length="476" mass="51306">MGGRRQVWRSLKEIAASAAKPLTTPITTPAAMAASPGSKSSNPILDGVFAIHKPTSITSSQVIRDVQAHLTPSALFQPWLRSEEDRKASESHNQQRKRSSWKTRQASKVKMGHGGTLDPLATGVLILGVGSGTKSLNRFLTCTKSYDTVVLFGAATDTYDTEGKVVARKPYAHITTEKVEQALEKFRGEIMQRPPIFSALRVQGKRLYEYAREGKEVPVEIQERPVTVENLELVEWMEGGSHEWKWPAHDADKETKGVVEKVLHFGGATDAKSTAEEGGSTAKRKHEDKEDETVSSTVADSQVPPSPKRARSSPGPVASSALPGNDVLAGASTIPAPQSSEPGTSASESATSTTEPCPAPAVRLRMTVTSGFYVRSLAHDLGAAVDSLGIMANLVRTRQGDFELGTNVLEYTELAEGEEVWGPKVSAMLKDWQGKEAGRGEDGTREAASNRVEGEKRVAKPAVRARVRRNSSSDEG</sequence>
<dbReference type="GO" id="GO:0006400">
    <property type="term" value="P:tRNA modification"/>
    <property type="evidence" value="ECO:0007669"/>
    <property type="project" value="TreeGrafter"/>
</dbReference>
<feature type="compositionally biased region" description="Basic residues" evidence="6">
    <location>
        <begin position="94"/>
        <end position="111"/>
    </location>
</feature>
<comment type="catalytic activity">
    <reaction evidence="1">
        <text>a uridine in mRNA = a pseudouridine in mRNA</text>
        <dbReference type="Rhea" id="RHEA:56644"/>
        <dbReference type="Rhea" id="RHEA-COMP:14658"/>
        <dbReference type="Rhea" id="RHEA-COMP:14659"/>
        <dbReference type="ChEBI" id="CHEBI:65314"/>
        <dbReference type="ChEBI" id="CHEBI:65315"/>
    </reaction>
</comment>
<organism evidence="8 9">
    <name type="scientific">Friedmanniomyces endolithicus</name>
    <dbReference type="NCBI Taxonomy" id="329885"/>
    <lineage>
        <taxon>Eukaryota</taxon>
        <taxon>Fungi</taxon>
        <taxon>Dikarya</taxon>
        <taxon>Ascomycota</taxon>
        <taxon>Pezizomycotina</taxon>
        <taxon>Dothideomycetes</taxon>
        <taxon>Dothideomycetidae</taxon>
        <taxon>Mycosphaerellales</taxon>
        <taxon>Teratosphaeriaceae</taxon>
        <taxon>Friedmanniomyces</taxon>
    </lineage>
</organism>
<dbReference type="InterPro" id="IPR014780">
    <property type="entry name" value="tRNA_psdUridine_synth_TruB"/>
</dbReference>
<name>A0AAN6FUB4_9PEZI</name>
<feature type="compositionally biased region" description="Low complexity" evidence="6">
    <location>
        <begin position="339"/>
        <end position="356"/>
    </location>
</feature>
<dbReference type="EC" id="5.4.99.25" evidence="3"/>
<keyword evidence="4" id="KW-0819">tRNA processing</keyword>
<keyword evidence="5 8" id="KW-0413">Isomerase</keyword>
<dbReference type="GO" id="GO:0005634">
    <property type="term" value="C:nucleus"/>
    <property type="evidence" value="ECO:0007669"/>
    <property type="project" value="TreeGrafter"/>
</dbReference>
<reference evidence="8" key="1">
    <citation type="submission" date="2021-12" db="EMBL/GenBank/DDBJ databases">
        <title>Black yeast isolated from Biological Soil Crust.</title>
        <authorList>
            <person name="Kurbessoian T."/>
        </authorList>
    </citation>
    <scope>NUCLEOTIDE SEQUENCE</scope>
    <source>
        <strain evidence="8">CCFEE 5208</strain>
    </source>
</reference>
<accession>A0AAN6FUB4</accession>
<dbReference type="PANTHER" id="PTHR13767:SF2">
    <property type="entry name" value="PSEUDOURIDYLATE SYNTHASE TRUB1"/>
    <property type="match status" value="1"/>
</dbReference>
<dbReference type="HAMAP" id="MF_01080">
    <property type="entry name" value="TruB_bact"/>
    <property type="match status" value="1"/>
</dbReference>
<evidence type="ECO:0000256" key="2">
    <source>
        <dbReference type="ARBA" id="ARBA00008999"/>
    </source>
</evidence>
<feature type="region of interest" description="Disordered" evidence="6">
    <location>
        <begin position="84"/>
        <end position="113"/>
    </location>
</feature>
<dbReference type="Proteomes" id="UP001168146">
    <property type="component" value="Unassembled WGS sequence"/>
</dbReference>
<proteinExistence type="inferred from homology"/>
<evidence type="ECO:0000259" key="7">
    <source>
        <dbReference type="Pfam" id="PF01509"/>
    </source>
</evidence>
<evidence type="ECO:0000256" key="5">
    <source>
        <dbReference type="ARBA" id="ARBA00023235"/>
    </source>
</evidence>
<evidence type="ECO:0000256" key="6">
    <source>
        <dbReference type="SAM" id="MobiDB-lite"/>
    </source>
</evidence>
<evidence type="ECO:0000313" key="8">
    <source>
        <dbReference type="EMBL" id="KAK0323419.1"/>
    </source>
</evidence>
<dbReference type="InterPro" id="IPR020103">
    <property type="entry name" value="PsdUridine_synth_cat_dom_sf"/>
</dbReference>
<protein>
    <recommendedName>
        <fullName evidence="3">tRNA pseudouridine(55) synthase</fullName>
        <ecNumber evidence="3">5.4.99.25</ecNumber>
    </recommendedName>
</protein>
<dbReference type="SUPFAM" id="SSF55120">
    <property type="entry name" value="Pseudouridine synthase"/>
    <property type="match status" value="1"/>
</dbReference>
<dbReference type="EMBL" id="JASUXU010000013">
    <property type="protein sequence ID" value="KAK0323419.1"/>
    <property type="molecule type" value="Genomic_DNA"/>
</dbReference>
<feature type="domain" description="Pseudouridine synthase II N-terminal" evidence="7">
    <location>
        <begin position="107"/>
        <end position="237"/>
    </location>
</feature>
<dbReference type="PANTHER" id="PTHR13767">
    <property type="entry name" value="TRNA-PSEUDOURIDINE SYNTHASE"/>
    <property type="match status" value="1"/>
</dbReference>
<dbReference type="AlphaFoldDB" id="A0AAN6FUB4"/>
<dbReference type="InterPro" id="IPR002501">
    <property type="entry name" value="PsdUridine_synth_N"/>
</dbReference>
<evidence type="ECO:0000256" key="4">
    <source>
        <dbReference type="ARBA" id="ARBA00022694"/>
    </source>
</evidence>
<feature type="region of interest" description="Disordered" evidence="6">
    <location>
        <begin position="267"/>
        <end position="358"/>
    </location>
</feature>